<gene>
    <name evidence="3" type="ORF">L9F63_027474</name>
</gene>
<sequence length="183" mass="20612">MSRVRRGLKSIRDEGNNKVEHPIRHHGKHRRRLEVNVTSSSAVQENTSSINNQTNGPVSRHLENHQLCYNNTNQVLLIIAVTCAVNFAFIFIVMTLVHICNRSSAIKLGGLDTLVLVESGDSESQERKLPRDASSYSSVQEYVNSLPNSFERTASMLSLHSMRRSQDSLLRKTYSMEDLLFAG</sequence>
<accession>A0AAD8A8V8</accession>
<feature type="region of interest" description="Disordered" evidence="1">
    <location>
        <begin position="38"/>
        <end position="57"/>
    </location>
</feature>
<evidence type="ECO:0000313" key="3">
    <source>
        <dbReference type="EMBL" id="KAJ9594543.1"/>
    </source>
</evidence>
<feature type="region of interest" description="Disordered" evidence="1">
    <location>
        <begin position="1"/>
        <end position="30"/>
    </location>
</feature>
<evidence type="ECO:0000313" key="4">
    <source>
        <dbReference type="Proteomes" id="UP001233999"/>
    </source>
</evidence>
<evidence type="ECO:0000256" key="2">
    <source>
        <dbReference type="SAM" id="Phobius"/>
    </source>
</evidence>
<dbReference type="Proteomes" id="UP001233999">
    <property type="component" value="Unassembled WGS sequence"/>
</dbReference>
<reference evidence="3" key="2">
    <citation type="submission" date="2023-05" db="EMBL/GenBank/DDBJ databases">
        <authorList>
            <person name="Fouks B."/>
        </authorList>
    </citation>
    <scope>NUCLEOTIDE SEQUENCE</scope>
    <source>
        <strain evidence="3">Stay&amp;Tobe</strain>
        <tissue evidence="3">Testes</tissue>
    </source>
</reference>
<name>A0AAD8A8V8_DIPPU</name>
<organism evidence="3 4">
    <name type="scientific">Diploptera punctata</name>
    <name type="common">Pacific beetle cockroach</name>
    <dbReference type="NCBI Taxonomy" id="6984"/>
    <lineage>
        <taxon>Eukaryota</taxon>
        <taxon>Metazoa</taxon>
        <taxon>Ecdysozoa</taxon>
        <taxon>Arthropoda</taxon>
        <taxon>Hexapoda</taxon>
        <taxon>Insecta</taxon>
        <taxon>Pterygota</taxon>
        <taxon>Neoptera</taxon>
        <taxon>Polyneoptera</taxon>
        <taxon>Dictyoptera</taxon>
        <taxon>Blattodea</taxon>
        <taxon>Blaberoidea</taxon>
        <taxon>Blaberidae</taxon>
        <taxon>Diplopterinae</taxon>
        <taxon>Diploptera</taxon>
    </lineage>
</organism>
<feature type="compositionally biased region" description="Basic and acidic residues" evidence="1">
    <location>
        <begin position="10"/>
        <end position="22"/>
    </location>
</feature>
<proteinExistence type="predicted"/>
<dbReference type="EMBL" id="JASPKZ010003015">
    <property type="protein sequence ID" value="KAJ9594543.1"/>
    <property type="molecule type" value="Genomic_DNA"/>
</dbReference>
<keyword evidence="4" id="KW-1185">Reference proteome</keyword>
<reference evidence="3" key="1">
    <citation type="journal article" date="2023" name="IScience">
        <title>Live-bearing cockroach genome reveals convergent evolutionary mechanisms linked to viviparity in insects and beyond.</title>
        <authorList>
            <person name="Fouks B."/>
            <person name="Harrison M.C."/>
            <person name="Mikhailova A.A."/>
            <person name="Marchal E."/>
            <person name="English S."/>
            <person name="Carruthers M."/>
            <person name="Jennings E.C."/>
            <person name="Chiamaka E.L."/>
            <person name="Frigard R.A."/>
            <person name="Pippel M."/>
            <person name="Attardo G.M."/>
            <person name="Benoit J.B."/>
            <person name="Bornberg-Bauer E."/>
            <person name="Tobe S.S."/>
        </authorList>
    </citation>
    <scope>NUCLEOTIDE SEQUENCE</scope>
    <source>
        <strain evidence="3">Stay&amp;Tobe</strain>
    </source>
</reference>
<keyword evidence="2" id="KW-0812">Transmembrane</keyword>
<feature type="transmembrane region" description="Helical" evidence="2">
    <location>
        <begin position="75"/>
        <end position="97"/>
    </location>
</feature>
<dbReference type="AlphaFoldDB" id="A0AAD8A8V8"/>
<comment type="caution">
    <text evidence="3">The sequence shown here is derived from an EMBL/GenBank/DDBJ whole genome shotgun (WGS) entry which is preliminary data.</text>
</comment>
<evidence type="ECO:0000256" key="1">
    <source>
        <dbReference type="SAM" id="MobiDB-lite"/>
    </source>
</evidence>
<protein>
    <submittedName>
        <fullName evidence="3">Uncharacterized protein</fullName>
    </submittedName>
</protein>
<keyword evidence="2" id="KW-0472">Membrane</keyword>
<keyword evidence="2" id="KW-1133">Transmembrane helix</keyword>